<keyword evidence="13" id="KW-1185">Reference proteome</keyword>
<evidence type="ECO:0000256" key="6">
    <source>
        <dbReference type="ARBA" id="ARBA00022989"/>
    </source>
</evidence>
<dbReference type="GO" id="GO:0005249">
    <property type="term" value="F:voltage-gated potassium channel activity"/>
    <property type="evidence" value="ECO:0007669"/>
    <property type="project" value="TreeGrafter"/>
</dbReference>
<dbReference type="Proteomes" id="UP000648187">
    <property type="component" value="Unassembled WGS sequence"/>
</dbReference>
<keyword evidence="7" id="KW-0406">Ion transport</keyword>
<sequence>MARWALVLAVVGAWWSPAQLLDPPQCANDAAERCAPEGSGQNEYNYKVDGLNVFLEYTDSGYFKLVCPEGLNLDNSALPSFKSQLRVNKVYLENCPSSRGSYADVLEKLNVVVLDKLTLTDAGNVTAARLARLQHLLKLELVQARLEGGALQAALPRLQRLFLDRVALEPGELRRLPPALEVLSLLRMGTDVTAADLRALPRLERLVLRDAGAVRGPAGGALRDLALESPEAHLPRALAPPLQSVTAYGWADARPEPWLACSPEALDLRDARVERLPAGWLGRCAALRRLRLDGAARLDSLDAAALRGARALQELRILNTALQYLPPGLLDDAPDLKLLDLSSNRLLELPGGLFAKTNSLESLNLSSNQLSKSVLESLSAVTSLVSLDLSHNDIGDSCGHVSDAVRGEPCYKSLQLLRHCLLWQKLFNRCF</sequence>
<reference evidence="12" key="1">
    <citation type="submission" date="2020-08" db="EMBL/GenBank/DDBJ databases">
        <title>Spodoptera exigua strain:BAW_Kor-Di-RS1 Genome sequencing and assembly.</title>
        <authorList>
            <person name="Kim J."/>
            <person name="Nam H.Y."/>
            <person name="Kwon M."/>
            <person name="Choi J.H."/>
            <person name="Cho S.R."/>
            <person name="Kim G.-H."/>
        </authorList>
    </citation>
    <scope>NUCLEOTIDE SEQUENCE</scope>
    <source>
        <strain evidence="12">BAW_Kor-Di-RS1</strain>
        <tissue evidence="12">Whole-body</tissue>
    </source>
</reference>
<dbReference type="GO" id="GO:0099104">
    <property type="term" value="F:potassium channel activator activity"/>
    <property type="evidence" value="ECO:0007669"/>
    <property type="project" value="TreeGrafter"/>
</dbReference>
<comment type="caution">
    <text evidence="12">The sequence shown here is derived from an EMBL/GenBank/DDBJ whole genome shotgun (WGS) entry which is preliminary data.</text>
</comment>
<evidence type="ECO:0000256" key="11">
    <source>
        <dbReference type="SAM" id="SignalP"/>
    </source>
</evidence>
<protein>
    <submittedName>
        <fullName evidence="12">Uncharacterized protein</fullName>
    </submittedName>
</protein>
<feature type="chain" id="PRO_5032318652" evidence="11">
    <location>
        <begin position="21"/>
        <end position="431"/>
    </location>
</feature>
<dbReference type="SUPFAM" id="SSF52047">
    <property type="entry name" value="RNI-like"/>
    <property type="match status" value="1"/>
</dbReference>
<evidence type="ECO:0000256" key="5">
    <source>
        <dbReference type="ARBA" id="ARBA00022729"/>
    </source>
</evidence>
<accession>A0A835G4C6</accession>
<dbReference type="InterPro" id="IPR001611">
    <property type="entry name" value="Leu-rich_rpt"/>
</dbReference>
<evidence type="ECO:0000256" key="4">
    <source>
        <dbReference type="ARBA" id="ARBA00022692"/>
    </source>
</evidence>
<evidence type="ECO:0000256" key="7">
    <source>
        <dbReference type="ARBA" id="ARBA00023065"/>
    </source>
</evidence>
<evidence type="ECO:0000256" key="2">
    <source>
        <dbReference type="ARBA" id="ARBA00022448"/>
    </source>
</evidence>
<keyword evidence="8" id="KW-0472">Membrane</keyword>
<evidence type="ECO:0000256" key="1">
    <source>
        <dbReference type="ARBA" id="ARBA00004162"/>
    </source>
</evidence>
<organism evidence="12 13">
    <name type="scientific">Spodoptera exigua</name>
    <name type="common">Beet armyworm</name>
    <name type="synonym">Noctua fulgens</name>
    <dbReference type="NCBI Taxonomy" id="7107"/>
    <lineage>
        <taxon>Eukaryota</taxon>
        <taxon>Metazoa</taxon>
        <taxon>Ecdysozoa</taxon>
        <taxon>Arthropoda</taxon>
        <taxon>Hexapoda</taxon>
        <taxon>Insecta</taxon>
        <taxon>Pterygota</taxon>
        <taxon>Neoptera</taxon>
        <taxon>Endopterygota</taxon>
        <taxon>Lepidoptera</taxon>
        <taxon>Glossata</taxon>
        <taxon>Ditrysia</taxon>
        <taxon>Noctuoidea</taxon>
        <taxon>Noctuidae</taxon>
        <taxon>Amphipyrinae</taxon>
        <taxon>Spodoptera</taxon>
    </lineage>
</organism>
<dbReference type="EMBL" id="JACKWZ010000393">
    <property type="protein sequence ID" value="KAF9408277.1"/>
    <property type="molecule type" value="Genomic_DNA"/>
</dbReference>
<gene>
    <name evidence="12" type="ORF">HW555_011981</name>
</gene>
<dbReference type="AlphaFoldDB" id="A0A835G4C6"/>
<dbReference type="GO" id="GO:0044325">
    <property type="term" value="F:transmembrane transporter binding"/>
    <property type="evidence" value="ECO:0007669"/>
    <property type="project" value="TreeGrafter"/>
</dbReference>
<dbReference type="Pfam" id="PF13855">
    <property type="entry name" value="LRR_8"/>
    <property type="match status" value="1"/>
</dbReference>
<dbReference type="InterPro" id="IPR032675">
    <property type="entry name" value="LRR_dom_sf"/>
</dbReference>
<proteinExistence type="predicted"/>
<dbReference type="PANTHER" id="PTHR46473">
    <property type="entry name" value="GH08155P"/>
    <property type="match status" value="1"/>
</dbReference>
<evidence type="ECO:0000313" key="13">
    <source>
        <dbReference type="Proteomes" id="UP000648187"/>
    </source>
</evidence>
<dbReference type="PANTHER" id="PTHR46473:SF6">
    <property type="entry name" value="LEUCINE-RICH REPEAT-CONTAINING PROTEIN 52"/>
    <property type="match status" value="1"/>
</dbReference>
<keyword evidence="4" id="KW-0812">Transmembrane</keyword>
<evidence type="ECO:0000256" key="3">
    <source>
        <dbReference type="ARBA" id="ARBA00022475"/>
    </source>
</evidence>
<evidence type="ECO:0000256" key="10">
    <source>
        <dbReference type="ARBA" id="ARBA00023303"/>
    </source>
</evidence>
<evidence type="ECO:0000256" key="9">
    <source>
        <dbReference type="ARBA" id="ARBA00023157"/>
    </source>
</evidence>
<dbReference type="Gene3D" id="3.80.10.10">
    <property type="entry name" value="Ribonuclease Inhibitor"/>
    <property type="match status" value="1"/>
</dbReference>
<keyword evidence="2" id="KW-0813">Transport</keyword>
<feature type="signal peptide" evidence="11">
    <location>
        <begin position="1"/>
        <end position="20"/>
    </location>
</feature>
<name>A0A835G4C6_SPOEX</name>
<dbReference type="InterPro" id="IPR051432">
    <property type="entry name" value="KCNMA1_auxiliary"/>
</dbReference>
<evidence type="ECO:0000256" key="8">
    <source>
        <dbReference type="ARBA" id="ARBA00023136"/>
    </source>
</evidence>
<keyword evidence="3" id="KW-1003">Cell membrane</keyword>
<comment type="subcellular location">
    <subcellularLocation>
        <location evidence="1">Cell membrane</location>
        <topology evidence="1">Single-pass membrane protein</topology>
    </subcellularLocation>
</comment>
<keyword evidence="5 11" id="KW-0732">Signal</keyword>
<keyword evidence="6" id="KW-1133">Transmembrane helix</keyword>
<keyword evidence="10" id="KW-0407">Ion channel</keyword>
<dbReference type="PROSITE" id="PS51450">
    <property type="entry name" value="LRR"/>
    <property type="match status" value="2"/>
</dbReference>
<keyword evidence="9" id="KW-1015">Disulfide bond</keyword>
<dbReference type="GO" id="GO:0008076">
    <property type="term" value="C:voltage-gated potassium channel complex"/>
    <property type="evidence" value="ECO:0007669"/>
    <property type="project" value="TreeGrafter"/>
</dbReference>
<evidence type="ECO:0000313" key="12">
    <source>
        <dbReference type="EMBL" id="KAF9408277.1"/>
    </source>
</evidence>